<name>A0A0F9CZ15_9ZZZZ</name>
<proteinExistence type="predicted"/>
<evidence type="ECO:0000313" key="1">
    <source>
        <dbReference type="EMBL" id="KKL54633.1"/>
    </source>
</evidence>
<dbReference type="EMBL" id="LAZR01031129">
    <property type="protein sequence ID" value="KKL54633.1"/>
    <property type="molecule type" value="Genomic_DNA"/>
</dbReference>
<sequence length="83" mass="9241">MAKTRAVIENGHTVFAGTGAVNQHGGSLQIMWCNACHEQVAWCTSQRTGRFYLVNIRHKYNGARYYMGHDIHKCAKSDTAATV</sequence>
<organism evidence="1">
    <name type="scientific">marine sediment metagenome</name>
    <dbReference type="NCBI Taxonomy" id="412755"/>
    <lineage>
        <taxon>unclassified sequences</taxon>
        <taxon>metagenomes</taxon>
        <taxon>ecological metagenomes</taxon>
    </lineage>
</organism>
<dbReference type="AlphaFoldDB" id="A0A0F9CZ15"/>
<comment type="caution">
    <text evidence="1">The sequence shown here is derived from an EMBL/GenBank/DDBJ whole genome shotgun (WGS) entry which is preliminary data.</text>
</comment>
<protein>
    <submittedName>
        <fullName evidence="1">Uncharacterized protein</fullName>
    </submittedName>
</protein>
<accession>A0A0F9CZ15</accession>
<gene>
    <name evidence="1" type="ORF">LCGC14_2263450</name>
</gene>
<reference evidence="1" key="1">
    <citation type="journal article" date="2015" name="Nature">
        <title>Complex archaea that bridge the gap between prokaryotes and eukaryotes.</title>
        <authorList>
            <person name="Spang A."/>
            <person name="Saw J.H."/>
            <person name="Jorgensen S.L."/>
            <person name="Zaremba-Niedzwiedzka K."/>
            <person name="Martijn J."/>
            <person name="Lind A.E."/>
            <person name="van Eijk R."/>
            <person name="Schleper C."/>
            <person name="Guy L."/>
            <person name="Ettema T.J."/>
        </authorList>
    </citation>
    <scope>NUCLEOTIDE SEQUENCE</scope>
</reference>